<accession>A0AA39WZL9</accession>
<evidence type="ECO:0000313" key="1">
    <source>
        <dbReference type="EMBL" id="KAK0624535.1"/>
    </source>
</evidence>
<keyword evidence="2" id="KW-1185">Reference proteome</keyword>
<comment type="caution">
    <text evidence="1">The sequence shown here is derived from an EMBL/GenBank/DDBJ whole genome shotgun (WGS) entry which is preliminary data.</text>
</comment>
<proteinExistence type="predicted"/>
<dbReference type="Proteomes" id="UP001174934">
    <property type="component" value="Unassembled WGS sequence"/>
</dbReference>
<feature type="non-terminal residue" evidence="1">
    <location>
        <position position="87"/>
    </location>
</feature>
<gene>
    <name evidence="1" type="ORF">B0T17DRAFT_460181</name>
</gene>
<evidence type="ECO:0000313" key="2">
    <source>
        <dbReference type="Proteomes" id="UP001174934"/>
    </source>
</evidence>
<dbReference type="EMBL" id="JAULSR010000003">
    <property type="protein sequence ID" value="KAK0624535.1"/>
    <property type="molecule type" value="Genomic_DNA"/>
</dbReference>
<name>A0AA39WZL9_9PEZI</name>
<sequence length="87" mass="8373">EASPAPATEFLAERGVACGTATCDTGKVCCNSSCGICVAPGGSCTQQICEPALATCGKSVCAAGKVCCNSSCGICVAPGGSCTQQIC</sequence>
<reference evidence="1" key="1">
    <citation type="submission" date="2023-06" db="EMBL/GenBank/DDBJ databases">
        <title>Genome-scale phylogeny and comparative genomics of the fungal order Sordariales.</title>
        <authorList>
            <consortium name="Lawrence Berkeley National Laboratory"/>
            <person name="Hensen N."/>
            <person name="Bonometti L."/>
            <person name="Westerberg I."/>
            <person name="Brannstrom I.O."/>
            <person name="Guillou S."/>
            <person name="Cros-Aarteil S."/>
            <person name="Calhoun S."/>
            <person name="Haridas S."/>
            <person name="Kuo A."/>
            <person name="Mondo S."/>
            <person name="Pangilinan J."/>
            <person name="Riley R."/>
            <person name="LaButti K."/>
            <person name="Andreopoulos B."/>
            <person name="Lipzen A."/>
            <person name="Chen C."/>
            <person name="Yanf M."/>
            <person name="Daum C."/>
            <person name="Ng V."/>
            <person name="Clum A."/>
            <person name="Steindorff A."/>
            <person name="Ohm R."/>
            <person name="Martin F."/>
            <person name="Silar P."/>
            <person name="Natvig D."/>
            <person name="Lalanne C."/>
            <person name="Gautier V."/>
            <person name="Ament-velasquez S.L."/>
            <person name="Kruys A."/>
            <person name="Hutchinson M.I."/>
            <person name="Powell A.J."/>
            <person name="Barry K."/>
            <person name="Miller A.N."/>
            <person name="Grigoriev I.V."/>
            <person name="Debuchy R."/>
            <person name="Gladieux P."/>
            <person name="Thoren M.H."/>
            <person name="Johannesson H."/>
        </authorList>
    </citation>
    <scope>NUCLEOTIDE SEQUENCE</scope>
    <source>
        <strain evidence="1">SMH3391-2</strain>
    </source>
</reference>
<organism evidence="1 2">
    <name type="scientific">Bombardia bombarda</name>
    <dbReference type="NCBI Taxonomy" id="252184"/>
    <lineage>
        <taxon>Eukaryota</taxon>
        <taxon>Fungi</taxon>
        <taxon>Dikarya</taxon>
        <taxon>Ascomycota</taxon>
        <taxon>Pezizomycotina</taxon>
        <taxon>Sordariomycetes</taxon>
        <taxon>Sordariomycetidae</taxon>
        <taxon>Sordariales</taxon>
        <taxon>Lasiosphaeriaceae</taxon>
        <taxon>Bombardia</taxon>
    </lineage>
</organism>
<feature type="non-terminal residue" evidence="1">
    <location>
        <position position="1"/>
    </location>
</feature>
<dbReference type="AlphaFoldDB" id="A0AA39WZL9"/>
<protein>
    <submittedName>
        <fullName evidence="1">Uncharacterized protein</fullName>
    </submittedName>
</protein>